<name>A0ABN7UER8_GIGMA</name>
<gene>
    <name evidence="2" type="ORF">GMARGA_LOCUS4768</name>
</gene>
<dbReference type="Proteomes" id="UP000789901">
    <property type="component" value="Unassembled WGS sequence"/>
</dbReference>
<evidence type="ECO:0000313" key="3">
    <source>
        <dbReference type="Proteomes" id="UP000789901"/>
    </source>
</evidence>
<feature type="region of interest" description="Disordered" evidence="1">
    <location>
        <begin position="1"/>
        <end position="22"/>
    </location>
</feature>
<evidence type="ECO:0000313" key="2">
    <source>
        <dbReference type="EMBL" id="CAG8555589.1"/>
    </source>
</evidence>
<organism evidence="2 3">
    <name type="scientific">Gigaspora margarita</name>
    <dbReference type="NCBI Taxonomy" id="4874"/>
    <lineage>
        <taxon>Eukaryota</taxon>
        <taxon>Fungi</taxon>
        <taxon>Fungi incertae sedis</taxon>
        <taxon>Mucoromycota</taxon>
        <taxon>Glomeromycotina</taxon>
        <taxon>Glomeromycetes</taxon>
        <taxon>Diversisporales</taxon>
        <taxon>Gigasporaceae</taxon>
        <taxon>Gigaspora</taxon>
    </lineage>
</organism>
<dbReference type="EMBL" id="CAJVQB010001917">
    <property type="protein sequence ID" value="CAG8555589.1"/>
    <property type="molecule type" value="Genomic_DNA"/>
</dbReference>
<protein>
    <submittedName>
        <fullName evidence="2">2062_t:CDS:1</fullName>
    </submittedName>
</protein>
<sequence length="72" mass="7883">MEDNPEECNQRNPSNSNEKLESSAKEILLLSDGSLRKEDKEKGNTAVIGVAVVQVNEKEEVSLKEVSVHTTG</sequence>
<comment type="caution">
    <text evidence="2">The sequence shown here is derived from an EMBL/GenBank/DDBJ whole genome shotgun (WGS) entry which is preliminary data.</text>
</comment>
<reference evidence="2 3" key="1">
    <citation type="submission" date="2021-06" db="EMBL/GenBank/DDBJ databases">
        <authorList>
            <person name="Kallberg Y."/>
            <person name="Tangrot J."/>
            <person name="Rosling A."/>
        </authorList>
    </citation>
    <scope>NUCLEOTIDE SEQUENCE [LARGE SCALE GENOMIC DNA]</scope>
    <source>
        <strain evidence="2 3">120-4 pot B 10/14</strain>
    </source>
</reference>
<keyword evidence="3" id="KW-1185">Reference proteome</keyword>
<accession>A0ABN7UER8</accession>
<proteinExistence type="predicted"/>
<evidence type="ECO:0000256" key="1">
    <source>
        <dbReference type="SAM" id="MobiDB-lite"/>
    </source>
</evidence>